<keyword evidence="5 7" id="KW-1133">Transmembrane helix</keyword>
<evidence type="ECO:0000256" key="1">
    <source>
        <dbReference type="ARBA" id="ARBA00004141"/>
    </source>
</evidence>
<dbReference type="SMART" id="SM00382">
    <property type="entry name" value="AAA"/>
    <property type="match status" value="1"/>
</dbReference>
<evidence type="ECO:0000256" key="3">
    <source>
        <dbReference type="ARBA" id="ARBA00022741"/>
    </source>
</evidence>
<proteinExistence type="predicted"/>
<evidence type="ECO:0000259" key="9">
    <source>
        <dbReference type="PROSITE" id="PS51012"/>
    </source>
</evidence>
<dbReference type="GO" id="GO:0005524">
    <property type="term" value="F:ATP binding"/>
    <property type="evidence" value="ECO:0007669"/>
    <property type="project" value="UniProtKB-KW"/>
</dbReference>
<dbReference type="PANTHER" id="PTHR43038:SF3">
    <property type="entry name" value="ABC TRANSPORTER G FAMILY MEMBER 20 ISOFORM X1"/>
    <property type="match status" value="1"/>
</dbReference>
<dbReference type="PANTHER" id="PTHR43038">
    <property type="entry name" value="ATP-BINDING CASSETTE, SUB-FAMILY H, MEMBER 1"/>
    <property type="match status" value="1"/>
</dbReference>
<evidence type="ECO:0000256" key="4">
    <source>
        <dbReference type="ARBA" id="ARBA00022840"/>
    </source>
</evidence>
<dbReference type="PROSITE" id="PS00211">
    <property type="entry name" value="ABC_TRANSPORTER_1"/>
    <property type="match status" value="1"/>
</dbReference>
<dbReference type="Pfam" id="PF12698">
    <property type="entry name" value="ABC2_membrane_3"/>
    <property type="match status" value="1"/>
</dbReference>
<reference evidence="10" key="1">
    <citation type="submission" date="2021-02" db="EMBL/GenBank/DDBJ databases">
        <authorList>
            <person name="Nowell W R."/>
        </authorList>
    </citation>
    <scope>NUCLEOTIDE SEQUENCE</scope>
    <source>
        <strain evidence="10">Ploen Becks lab</strain>
    </source>
</reference>
<dbReference type="InterPro" id="IPR017871">
    <property type="entry name" value="ABC_transporter-like_CS"/>
</dbReference>
<comment type="caution">
    <text evidence="10">The sequence shown here is derived from an EMBL/GenBank/DDBJ whole genome shotgun (WGS) entry which is preliminary data.</text>
</comment>
<keyword evidence="4" id="KW-0067">ATP-binding</keyword>
<dbReference type="InterPro" id="IPR000412">
    <property type="entry name" value="ABC_2_transport"/>
</dbReference>
<dbReference type="InterPro" id="IPR003439">
    <property type="entry name" value="ABC_transporter-like_ATP-bd"/>
</dbReference>
<dbReference type="Proteomes" id="UP000663879">
    <property type="component" value="Unassembled WGS sequence"/>
</dbReference>
<dbReference type="EMBL" id="CAJNOC010002610">
    <property type="protein sequence ID" value="CAF0942665.1"/>
    <property type="molecule type" value="Genomic_DNA"/>
</dbReference>
<evidence type="ECO:0000313" key="11">
    <source>
        <dbReference type="Proteomes" id="UP000663879"/>
    </source>
</evidence>
<evidence type="ECO:0000256" key="5">
    <source>
        <dbReference type="ARBA" id="ARBA00022989"/>
    </source>
</evidence>
<dbReference type="InterPro" id="IPR047817">
    <property type="entry name" value="ABC2_TM_bact-type"/>
</dbReference>
<dbReference type="PRINTS" id="PR00164">
    <property type="entry name" value="ABC2TRNSPORT"/>
</dbReference>
<dbReference type="OrthoDB" id="10255969at2759"/>
<feature type="domain" description="ABC transmembrane type-2" evidence="9">
    <location>
        <begin position="493"/>
        <end position="720"/>
    </location>
</feature>
<dbReference type="SUPFAM" id="SSF52540">
    <property type="entry name" value="P-loop containing nucleoside triphosphate hydrolases"/>
    <property type="match status" value="1"/>
</dbReference>
<keyword evidence="3" id="KW-0547">Nucleotide-binding</keyword>
<sequence>MDNSNQKEPLIINNFNSSLISNIAVLNASEPAVFIKSGYKSYGKYSVLRDLNLNVPTGAIYGLLGPSGCGKTTILRSVVGRVNLDSGLIKVLGKEPGEKGHGVPGVLVGYMPQEIALYNEFTINETLVYFGFLHNMKRENVNRRRDFLVEFLDLPSKTRLVKNLSGGQKRRVSMAIALLQEPKLLILDEPTVGVDPILREKIWSHLIDISKASHTTIIITTHYIEEARKADRVGLIRNGKILAENSPEYLLQTYNESSLENVFLKLCIRDQDTFVPAKASNSLHNPLYKSNINQAEQHLNDEIVQVETKTASRTSLTTRISKSFSKTFRLPKFNNFLGALFKDSILIRRNYGFLIFQFLIPVIQISLFCLCIGREPFDLKFGIVNNETIYNSSEQFGAQMYIDELNNHTFKKQYLNWSEANSLAKKGKLWGFIDLSKDFTRDTIQKYNPLKPENTSIVGSNINVHLDATNQQIALITQARIAEAYQSFLIKFIPFLPFPIDPKLLNSPIVLQEPIYGENNPQFINFMAPGIMATIIFTLTIGMTGLMFVIEKKEGLMDRSWVAGINAVEVLSAHIASKIIIMTVQITLLILISTLVFGVNMKGSIFVSALLLLLQGFCGMSFGLACSSLAKDETEVIQITIGSIFPVMLLSGILWPIEGMPDWLRFITNFSPLTHSAEAIRSVASRGWSLGVTTVWFGTITVIGWSALFNLIALLFFNIDN</sequence>
<feature type="transmembrane region" description="Helical" evidence="7">
    <location>
        <begin position="605"/>
        <end position="624"/>
    </location>
</feature>
<dbReference type="InterPro" id="IPR027417">
    <property type="entry name" value="P-loop_NTPase"/>
</dbReference>
<evidence type="ECO:0000256" key="6">
    <source>
        <dbReference type="ARBA" id="ARBA00023136"/>
    </source>
</evidence>
<dbReference type="GO" id="GO:0043190">
    <property type="term" value="C:ATP-binding cassette (ABC) transporter complex"/>
    <property type="evidence" value="ECO:0007669"/>
    <property type="project" value="InterPro"/>
</dbReference>
<dbReference type="AlphaFoldDB" id="A0A814CNM2"/>
<evidence type="ECO:0000259" key="8">
    <source>
        <dbReference type="PROSITE" id="PS50893"/>
    </source>
</evidence>
<feature type="transmembrane region" description="Helical" evidence="7">
    <location>
        <begin position="579"/>
        <end position="599"/>
    </location>
</feature>
<protein>
    <submittedName>
        <fullName evidence="10">Uncharacterized protein</fullName>
    </submittedName>
</protein>
<gene>
    <name evidence="10" type="ORF">OXX778_LOCUS13509</name>
</gene>
<accession>A0A814CNM2</accession>
<feature type="transmembrane region" description="Helical" evidence="7">
    <location>
        <begin position="526"/>
        <end position="550"/>
    </location>
</feature>
<dbReference type="GO" id="GO:0016887">
    <property type="term" value="F:ATP hydrolysis activity"/>
    <property type="evidence" value="ECO:0007669"/>
    <property type="project" value="InterPro"/>
</dbReference>
<name>A0A814CNM2_9BILA</name>
<evidence type="ECO:0000256" key="7">
    <source>
        <dbReference type="SAM" id="Phobius"/>
    </source>
</evidence>
<evidence type="ECO:0000313" key="10">
    <source>
        <dbReference type="EMBL" id="CAF0942665.1"/>
    </source>
</evidence>
<feature type="transmembrane region" description="Helical" evidence="7">
    <location>
        <begin position="695"/>
        <end position="717"/>
    </location>
</feature>
<dbReference type="GO" id="GO:0140359">
    <property type="term" value="F:ABC-type transporter activity"/>
    <property type="evidence" value="ECO:0007669"/>
    <property type="project" value="InterPro"/>
</dbReference>
<keyword evidence="2 7" id="KW-0812">Transmembrane</keyword>
<dbReference type="Pfam" id="PF00005">
    <property type="entry name" value="ABC_tran"/>
    <property type="match status" value="1"/>
</dbReference>
<keyword evidence="6 7" id="KW-0472">Membrane</keyword>
<comment type="subcellular location">
    <subcellularLocation>
        <location evidence="1">Membrane</location>
        <topology evidence="1">Multi-pass membrane protein</topology>
    </subcellularLocation>
</comment>
<dbReference type="InterPro" id="IPR013525">
    <property type="entry name" value="ABC2_TM"/>
</dbReference>
<organism evidence="10 11">
    <name type="scientific">Brachionus calyciflorus</name>
    <dbReference type="NCBI Taxonomy" id="104777"/>
    <lineage>
        <taxon>Eukaryota</taxon>
        <taxon>Metazoa</taxon>
        <taxon>Spiralia</taxon>
        <taxon>Gnathifera</taxon>
        <taxon>Rotifera</taxon>
        <taxon>Eurotatoria</taxon>
        <taxon>Monogononta</taxon>
        <taxon>Pseudotrocha</taxon>
        <taxon>Ploima</taxon>
        <taxon>Brachionidae</taxon>
        <taxon>Brachionus</taxon>
    </lineage>
</organism>
<dbReference type="PROSITE" id="PS50893">
    <property type="entry name" value="ABC_TRANSPORTER_2"/>
    <property type="match status" value="1"/>
</dbReference>
<feature type="domain" description="ABC transporter" evidence="8">
    <location>
        <begin position="33"/>
        <end position="263"/>
    </location>
</feature>
<feature type="transmembrane region" description="Helical" evidence="7">
    <location>
        <begin position="636"/>
        <end position="657"/>
    </location>
</feature>
<evidence type="ECO:0000256" key="2">
    <source>
        <dbReference type="ARBA" id="ARBA00022692"/>
    </source>
</evidence>
<dbReference type="Gene3D" id="3.40.50.300">
    <property type="entry name" value="P-loop containing nucleotide triphosphate hydrolases"/>
    <property type="match status" value="1"/>
</dbReference>
<dbReference type="PROSITE" id="PS51012">
    <property type="entry name" value="ABC_TM2"/>
    <property type="match status" value="1"/>
</dbReference>
<dbReference type="InterPro" id="IPR003593">
    <property type="entry name" value="AAA+_ATPase"/>
</dbReference>
<keyword evidence="11" id="KW-1185">Reference proteome</keyword>